<proteinExistence type="predicted"/>
<reference evidence="1" key="1">
    <citation type="submission" date="2021-05" db="EMBL/GenBank/DDBJ databases">
        <authorList>
            <person name="Pietrasiak N."/>
            <person name="Ward R."/>
            <person name="Stajich J.E."/>
            <person name="Kurbessoian T."/>
        </authorList>
    </citation>
    <scope>NUCLEOTIDE SEQUENCE</scope>
    <source>
        <strain evidence="1">GSE-NOS-MK-12-04C</strain>
    </source>
</reference>
<name>A0A951URZ0_9CYAN</name>
<protein>
    <submittedName>
        <fullName evidence="1">Uncharacterized protein</fullName>
    </submittedName>
</protein>
<dbReference type="Proteomes" id="UP000729701">
    <property type="component" value="Unassembled WGS sequence"/>
</dbReference>
<dbReference type="EMBL" id="JAHHGZ010000006">
    <property type="protein sequence ID" value="MBW4667379.1"/>
    <property type="molecule type" value="Genomic_DNA"/>
</dbReference>
<dbReference type="AlphaFoldDB" id="A0A951URZ0"/>
<organism evidence="1 2">
    <name type="scientific">Cyanomargarita calcarea GSE-NOS-MK-12-04C</name>
    <dbReference type="NCBI Taxonomy" id="2839659"/>
    <lineage>
        <taxon>Bacteria</taxon>
        <taxon>Bacillati</taxon>
        <taxon>Cyanobacteriota</taxon>
        <taxon>Cyanophyceae</taxon>
        <taxon>Nostocales</taxon>
        <taxon>Cyanomargaritaceae</taxon>
        <taxon>Cyanomargarita</taxon>
    </lineage>
</organism>
<reference evidence="1" key="2">
    <citation type="journal article" date="2022" name="Microbiol. Resour. Announc.">
        <title>Metagenome Sequencing to Explore Phylogenomics of Terrestrial Cyanobacteria.</title>
        <authorList>
            <person name="Ward R.D."/>
            <person name="Stajich J.E."/>
            <person name="Johansen J.R."/>
            <person name="Huntemann M."/>
            <person name="Clum A."/>
            <person name="Foster B."/>
            <person name="Foster B."/>
            <person name="Roux S."/>
            <person name="Palaniappan K."/>
            <person name="Varghese N."/>
            <person name="Mukherjee S."/>
            <person name="Reddy T.B.K."/>
            <person name="Daum C."/>
            <person name="Copeland A."/>
            <person name="Chen I.A."/>
            <person name="Ivanova N.N."/>
            <person name="Kyrpides N.C."/>
            <person name="Shapiro N."/>
            <person name="Eloe-Fadrosh E.A."/>
            <person name="Pietrasiak N."/>
        </authorList>
    </citation>
    <scope>NUCLEOTIDE SEQUENCE</scope>
    <source>
        <strain evidence="1">GSE-NOS-MK-12-04C</strain>
    </source>
</reference>
<comment type="caution">
    <text evidence="1">The sequence shown here is derived from an EMBL/GenBank/DDBJ whole genome shotgun (WGS) entry which is preliminary data.</text>
</comment>
<accession>A0A951URZ0</accession>
<evidence type="ECO:0000313" key="1">
    <source>
        <dbReference type="EMBL" id="MBW4667379.1"/>
    </source>
</evidence>
<evidence type="ECO:0000313" key="2">
    <source>
        <dbReference type="Proteomes" id="UP000729701"/>
    </source>
</evidence>
<gene>
    <name evidence="1" type="ORF">KME60_08085</name>
</gene>
<sequence>MTSIHSQKVLKMLNDRLLEAYERYYGDLKIGDMSCEEFIKTYGRIKDRLNGNLKVGVMVPDESTSIFCTNSVNADRSFESSNDSQNVA</sequence>